<reference evidence="3 4" key="1">
    <citation type="journal article" date="2018" name="Front. Microbiol.">
        <title>Genome-Wide Analysis of Corynespora cassiicola Leaf Fall Disease Putative Effectors.</title>
        <authorList>
            <person name="Lopez D."/>
            <person name="Ribeiro S."/>
            <person name="Label P."/>
            <person name="Fumanal B."/>
            <person name="Venisse J.S."/>
            <person name="Kohler A."/>
            <person name="de Oliveira R.R."/>
            <person name="Labutti K."/>
            <person name="Lipzen A."/>
            <person name="Lail K."/>
            <person name="Bauer D."/>
            <person name="Ohm R.A."/>
            <person name="Barry K.W."/>
            <person name="Spatafora J."/>
            <person name="Grigoriev I.V."/>
            <person name="Martin F.M."/>
            <person name="Pujade-Renaud V."/>
        </authorList>
    </citation>
    <scope>NUCLEOTIDE SEQUENCE [LARGE SCALE GENOMIC DNA]</scope>
    <source>
        <strain evidence="3 4">Philippines</strain>
    </source>
</reference>
<keyword evidence="1" id="KW-0175">Coiled coil</keyword>
<dbReference type="OrthoDB" id="3693677at2759"/>
<keyword evidence="4" id="KW-1185">Reference proteome</keyword>
<dbReference type="Proteomes" id="UP000240883">
    <property type="component" value="Unassembled WGS sequence"/>
</dbReference>
<evidence type="ECO:0000313" key="4">
    <source>
        <dbReference type="Proteomes" id="UP000240883"/>
    </source>
</evidence>
<evidence type="ECO:0000256" key="2">
    <source>
        <dbReference type="SAM" id="MobiDB-lite"/>
    </source>
</evidence>
<feature type="compositionally biased region" description="Basic and acidic residues" evidence="2">
    <location>
        <begin position="580"/>
        <end position="590"/>
    </location>
</feature>
<dbReference type="EMBL" id="KZ678136">
    <property type="protein sequence ID" value="PSN65792.1"/>
    <property type="molecule type" value="Genomic_DNA"/>
</dbReference>
<dbReference type="AlphaFoldDB" id="A0A2T2NK37"/>
<sequence length="607" mass="68402">MAIKSMLGSIPGLRSKKGVKTVVVDVTKHPQRTMRQVSKESQRPLTMDTGTTFKTTSSKFRSGLTKVMSKLRATSQQSSSQGDDQAEADISDVMSATLVNESVESFQQGAAALVVDLKAGTTKVDEGTRKPAAHTMKMEHEKPAPKPEDAHHFFLDLPKARGDIFNVECPRVKVMPQSAEYRHDSLITQAYGAFKGEPSCRLLIQTMAGWRRLPPTANPFVVIDNVRCPMYRHDMTTESWKWIQRVELSALVLKKNQSRELSDEDTDMILENLFPDKASSIWQKPMFDINLEALHNEHVFTRQQCALIARLRIAVEDLTWTAPVPAPNKHLPTFHALPVGEHSTIPAGRPFSAPRTYQLAALCEAAVYNRTEWLGALWLDARGTLARYIEAQRITDSGWGTPPDLTPYKRNFNTAERRMLRGAALVLDLQRRFDAGAVTEFAVIKALRGCYFGTPTQLQLSSQALASYLYDRVVGSGVAVDEVPGMLLLHPDFDDECRRGGGEARVRARLLEQADEFKELERRREEEVRAARAAMREAKISAMKKRQRVASKMRKMLACESLCGGGEHGREEEYPAFNPYDEKHEEEKGWRWNAPQNRDWSMTESEQ</sequence>
<name>A0A2T2NK37_CORCC</name>
<evidence type="ECO:0000256" key="1">
    <source>
        <dbReference type="SAM" id="Coils"/>
    </source>
</evidence>
<feature type="coiled-coil region" evidence="1">
    <location>
        <begin position="503"/>
        <end position="537"/>
    </location>
</feature>
<feature type="region of interest" description="Disordered" evidence="2">
    <location>
        <begin position="564"/>
        <end position="607"/>
    </location>
</feature>
<feature type="compositionally biased region" description="Low complexity" evidence="2">
    <location>
        <begin position="49"/>
        <end position="63"/>
    </location>
</feature>
<feature type="region of interest" description="Disordered" evidence="2">
    <location>
        <begin position="34"/>
        <end position="87"/>
    </location>
</feature>
<feature type="compositionally biased region" description="Polar residues" evidence="2">
    <location>
        <begin position="594"/>
        <end position="607"/>
    </location>
</feature>
<gene>
    <name evidence="3" type="ORF">BS50DRAFT_635009</name>
</gene>
<organism evidence="3 4">
    <name type="scientific">Corynespora cassiicola Philippines</name>
    <dbReference type="NCBI Taxonomy" id="1448308"/>
    <lineage>
        <taxon>Eukaryota</taxon>
        <taxon>Fungi</taxon>
        <taxon>Dikarya</taxon>
        <taxon>Ascomycota</taxon>
        <taxon>Pezizomycotina</taxon>
        <taxon>Dothideomycetes</taxon>
        <taxon>Pleosporomycetidae</taxon>
        <taxon>Pleosporales</taxon>
        <taxon>Corynesporascaceae</taxon>
        <taxon>Corynespora</taxon>
    </lineage>
</organism>
<protein>
    <submittedName>
        <fullName evidence="3">Uncharacterized protein</fullName>
    </submittedName>
</protein>
<evidence type="ECO:0000313" key="3">
    <source>
        <dbReference type="EMBL" id="PSN65792.1"/>
    </source>
</evidence>
<accession>A0A2T2NK37</accession>
<proteinExistence type="predicted"/>